<dbReference type="EMBL" id="CAJVQB010097661">
    <property type="protein sequence ID" value="CAG8849728.1"/>
    <property type="molecule type" value="Genomic_DNA"/>
</dbReference>
<name>A0ABN7X7F0_GIGMA</name>
<reference evidence="1 2" key="1">
    <citation type="submission" date="2021-06" db="EMBL/GenBank/DDBJ databases">
        <authorList>
            <person name="Kallberg Y."/>
            <person name="Tangrot J."/>
            <person name="Rosling A."/>
        </authorList>
    </citation>
    <scope>NUCLEOTIDE SEQUENCE [LARGE SCALE GENOMIC DNA]</scope>
    <source>
        <strain evidence="1 2">120-4 pot B 10/14</strain>
    </source>
</reference>
<protein>
    <submittedName>
        <fullName evidence="1">43616_t:CDS:1</fullName>
    </submittedName>
</protein>
<comment type="caution">
    <text evidence="1">The sequence shown here is derived from an EMBL/GenBank/DDBJ whole genome shotgun (WGS) entry which is preliminary data.</text>
</comment>
<feature type="non-terminal residue" evidence="1">
    <location>
        <position position="1"/>
    </location>
</feature>
<proteinExistence type="predicted"/>
<accession>A0ABN7X7F0</accession>
<gene>
    <name evidence="1" type="ORF">GMARGA_LOCUS39853</name>
</gene>
<dbReference type="Proteomes" id="UP000789901">
    <property type="component" value="Unassembled WGS sequence"/>
</dbReference>
<evidence type="ECO:0000313" key="2">
    <source>
        <dbReference type="Proteomes" id="UP000789901"/>
    </source>
</evidence>
<sequence>NEFDIEFKLYNMRVTIASSIANHLHRRTLVGNVSDAGKILRPKWS</sequence>
<organism evidence="1 2">
    <name type="scientific">Gigaspora margarita</name>
    <dbReference type="NCBI Taxonomy" id="4874"/>
    <lineage>
        <taxon>Eukaryota</taxon>
        <taxon>Fungi</taxon>
        <taxon>Fungi incertae sedis</taxon>
        <taxon>Mucoromycota</taxon>
        <taxon>Glomeromycotina</taxon>
        <taxon>Glomeromycetes</taxon>
        <taxon>Diversisporales</taxon>
        <taxon>Gigasporaceae</taxon>
        <taxon>Gigaspora</taxon>
    </lineage>
</organism>
<evidence type="ECO:0000313" key="1">
    <source>
        <dbReference type="EMBL" id="CAG8849728.1"/>
    </source>
</evidence>
<keyword evidence="2" id="KW-1185">Reference proteome</keyword>
<feature type="non-terminal residue" evidence="1">
    <location>
        <position position="45"/>
    </location>
</feature>